<comment type="subunit">
    <text evidence="9">Homodimer, forms a heterotetramer with a Cas2 homodimer.</text>
</comment>
<dbReference type="PaxDb" id="1123384-AJ81_05395"/>
<dbReference type="PANTHER" id="PTHR43219:SF1">
    <property type="entry name" value="CRISPR-ASSOCIATED ENDONUCLEASE CAS1"/>
    <property type="match status" value="1"/>
</dbReference>
<evidence type="ECO:0000313" key="10">
    <source>
        <dbReference type="EMBL" id="AJC73729.1"/>
    </source>
</evidence>
<keyword evidence="2 9" id="KW-0479">Metal-binding</keyword>
<reference evidence="10 11" key="1">
    <citation type="submission" date="2014-01" db="EMBL/GenBank/DDBJ databases">
        <title>Genome sequencing of Thermotog hypogea.</title>
        <authorList>
            <person name="Zhang X."/>
            <person name="Alvare G."/>
            <person name="Fristensky B."/>
            <person name="Chen L."/>
            <person name="Suen T."/>
            <person name="Chen Q."/>
            <person name="Ma K."/>
        </authorList>
    </citation>
    <scope>NUCLEOTIDE SEQUENCE [LARGE SCALE GENOMIC DNA]</scope>
    <source>
        <strain evidence="10 11">DSM 11164</strain>
    </source>
</reference>
<dbReference type="RefSeq" id="WP_031505215.1">
    <property type="nucleotide sequence ID" value="NC_022795.1"/>
</dbReference>
<dbReference type="PATRIC" id="fig|1123384.7.peg.1067"/>
<evidence type="ECO:0000256" key="1">
    <source>
        <dbReference type="ARBA" id="ARBA00022722"/>
    </source>
</evidence>
<evidence type="ECO:0000256" key="6">
    <source>
        <dbReference type="ARBA" id="ARBA00023118"/>
    </source>
</evidence>
<accession>A0A0X1KR73</accession>
<dbReference type="GO" id="GO:0046872">
    <property type="term" value="F:metal ion binding"/>
    <property type="evidence" value="ECO:0007669"/>
    <property type="project" value="UniProtKB-UniRule"/>
</dbReference>
<dbReference type="GO" id="GO:0004520">
    <property type="term" value="F:DNA endonuclease activity"/>
    <property type="evidence" value="ECO:0007669"/>
    <property type="project" value="InterPro"/>
</dbReference>
<keyword evidence="5 9" id="KW-0460">Magnesium</keyword>
<keyword evidence="6 9" id="KW-0051">Antiviral defense</keyword>
<keyword evidence="8 9" id="KW-0464">Manganese</keyword>
<evidence type="ECO:0000256" key="7">
    <source>
        <dbReference type="ARBA" id="ARBA00023125"/>
    </source>
</evidence>
<dbReference type="EMBL" id="CP007141">
    <property type="protein sequence ID" value="AJC73729.1"/>
    <property type="molecule type" value="Genomic_DNA"/>
</dbReference>
<evidence type="ECO:0000313" key="11">
    <source>
        <dbReference type="Proteomes" id="UP000077469"/>
    </source>
</evidence>
<dbReference type="EC" id="3.1.-.-" evidence="9"/>
<name>A0A0X1KR73_9THEM</name>
<dbReference type="GO" id="GO:0003677">
    <property type="term" value="F:DNA binding"/>
    <property type="evidence" value="ECO:0007669"/>
    <property type="project" value="UniProtKB-KW"/>
</dbReference>
<dbReference type="OrthoDB" id="9803119at2"/>
<evidence type="ECO:0000256" key="2">
    <source>
        <dbReference type="ARBA" id="ARBA00022723"/>
    </source>
</evidence>
<dbReference type="GO" id="GO:0051607">
    <property type="term" value="P:defense response to virus"/>
    <property type="evidence" value="ECO:0007669"/>
    <property type="project" value="UniProtKB-UniRule"/>
</dbReference>
<dbReference type="Pfam" id="PF01867">
    <property type="entry name" value="Cas_Cas1"/>
    <property type="match status" value="1"/>
</dbReference>
<dbReference type="KEGG" id="phy:AJ81_05395"/>
<proteinExistence type="inferred from homology"/>
<dbReference type="STRING" id="1123384.AJ81_05395"/>
<comment type="similarity">
    <text evidence="9">Belongs to the CRISPR-associated endonuclease Cas1 family.</text>
</comment>
<keyword evidence="7 9" id="KW-0238">DNA-binding</keyword>
<dbReference type="GO" id="GO:0043571">
    <property type="term" value="P:maintenance of CRISPR repeat elements"/>
    <property type="evidence" value="ECO:0007669"/>
    <property type="project" value="UniProtKB-UniRule"/>
</dbReference>
<dbReference type="InterPro" id="IPR002729">
    <property type="entry name" value="CRISPR-assoc_Cas1"/>
</dbReference>
<dbReference type="Gene3D" id="3.100.10.20">
    <property type="entry name" value="CRISPR-associated endonuclease Cas1, N-terminal domain"/>
    <property type="match status" value="1"/>
</dbReference>
<evidence type="ECO:0000256" key="8">
    <source>
        <dbReference type="ARBA" id="ARBA00023211"/>
    </source>
</evidence>
<sequence length="329" mass="38689">METVYVFKNGYLRKKNATLFIEPKDKDEKPVYIPLKNVSSLMVFSEVELNKKTLELFSKAQTPVFFYSYYGDYIGCFYPVEENKTGEVLLLQFKHFEDLERRIFIAKEILLATAENLVRVLEDYLENFSSLDESINYIQKLKDSYHRQNTIASLMAIEGNIKKCYYKALGEILSRKDFKFEERVVRPPKDEINAMLSFGYSVLYNVVLAEIFKTSLEPSISFLHEPNKRKHSLQFDIAEIFKPIIVDKAILTLVNKGMIKKEHFREVEGGVYLNNDGKKILLEEIEERLERTRKNEHGQNLSYRTLIRYECYKLIRHLKGEGTYSAFRL</sequence>
<feature type="binding site" evidence="9">
    <location>
        <position position="239"/>
    </location>
    <ligand>
        <name>Mn(2+)</name>
        <dbReference type="ChEBI" id="CHEBI:29035"/>
    </ligand>
</feature>
<gene>
    <name evidence="9" type="primary">cas1</name>
    <name evidence="10" type="ORF">AJ81_05395</name>
</gene>
<keyword evidence="3 9" id="KW-0255">Endonuclease</keyword>
<dbReference type="PANTHER" id="PTHR43219">
    <property type="entry name" value="CRISPR-ASSOCIATED ENDONUCLEASE CAS1"/>
    <property type="match status" value="1"/>
</dbReference>
<dbReference type="Proteomes" id="UP000077469">
    <property type="component" value="Chromosome"/>
</dbReference>
<dbReference type="Gene3D" id="1.20.120.920">
    <property type="entry name" value="CRISPR-associated endonuclease Cas1, C-terminal domain"/>
    <property type="match status" value="1"/>
</dbReference>
<dbReference type="InterPro" id="IPR042211">
    <property type="entry name" value="CRISPR-assoc_Cas1_N"/>
</dbReference>
<dbReference type="NCBIfam" id="TIGR03641">
    <property type="entry name" value="cas1_HMARI"/>
    <property type="match status" value="1"/>
</dbReference>
<dbReference type="InterPro" id="IPR042206">
    <property type="entry name" value="CRISPR-assoc_Cas1_C"/>
</dbReference>
<comment type="function">
    <text evidence="9">CRISPR (clustered regularly interspaced short palindromic repeat), is an adaptive immune system that provides protection against mobile genetic elements (viruses, transposable elements and conjugative plasmids). CRISPR clusters contain spacers, sequences complementary to antecedent mobile elements, and target invading nucleic acids. CRISPR clusters are transcribed and processed into CRISPR RNA (crRNA). Acts as a dsDNA endonuclease. Involved in the integration of spacer DNA into the CRISPR cassette.</text>
</comment>
<protein>
    <recommendedName>
        <fullName evidence="9">CRISPR-associated endonuclease Cas1</fullName>
        <ecNumber evidence="9">3.1.-.-</ecNumber>
    </recommendedName>
</protein>
<evidence type="ECO:0000256" key="5">
    <source>
        <dbReference type="ARBA" id="ARBA00022842"/>
    </source>
</evidence>
<comment type="cofactor">
    <cofactor evidence="9">
        <name>Mg(2+)</name>
        <dbReference type="ChEBI" id="CHEBI:18420"/>
    </cofactor>
    <cofactor evidence="9">
        <name>Mn(2+)</name>
        <dbReference type="ChEBI" id="CHEBI:29035"/>
    </cofactor>
</comment>
<dbReference type="InterPro" id="IPR019858">
    <property type="entry name" value="CRISPR-assoc_Cas1_HMARI/TNEAP"/>
</dbReference>
<dbReference type="NCBIfam" id="TIGR00287">
    <property type="entry name" value="cas1"/>
    <property type="match status" value="1"/>
</dbReference>
<evidence type="ECO:0000256" key="3">
    <source>
        <dbReference type="ARBA" id="ARBA00022759"/>
    </source>
</evidence>
<dbReference type="GO" id="GO:0016787">
    <property type="term" value="F:hydrolase activity"/>
    <property type="evidence" value="ECO:0007669"/>
    <property type="project" value="UniProtKB-KW"/>
</dbReference>
<keyword evidence="11" id="KW-1185">Reference proteome</keyword>
<evidence type="ECO:0000256" key="4">
    <source>
        <dbReference type="ARBA" id="ARBA00022801"/>
    </source>
</evidence>
<dbReference type="HAMAP" id="MF_01470">
    <property type="entry name" value="Cas1"/>
    <property type="match status" value="1"/>
</dbReference>
<feature type="binding site" evidence="9">
    <location>
        <position position="224"/>
    </location>
    <ligand>
        <name>Mn(2+)</name>
        <dbReference type="ChEBI" id="CHEBI:29035"/>
    </ligand>
</feature>
<keyword evidence="4 9" id="KW-0378">Hydrolase</keyword>
<evidence type="ECO:0000256" key="9">
    <source>
        <dbReference type="HAMAP-Rule" id="MF_01470"/>
    </source>
</evidence>
<feature type="binding site" evidence="9">
    <location>
        <position position="158"/>
    </location>
    <ligand>
        <name>Mn(2+)</name>
        <dbReference type="ChEBI" id="CHEBI:29035"/>
    </ligand>
</feature>
<dbReference type="AlphaFoldDB" id="A0A0X1KR73"/>
<organism evidence="10 11">
    <name type="scientific">Pseudothermotoga hypogea DSM 11164 = NBRC 106472</name>
    <dbReference type="NCBI Taxonomy" id="1123384"/>
    <lineage>
        <taxon>Bacteria</taxon>
        <taxon>Thermotogati</taxon>
        <taxon>Thermotogota</taxon>
        <taxon>Thermotogae</taxon>
        <taxon>Thermotogales</taxon>
        <taxon>Thermotogaceae</taxon>
        <taxon>Pseudothermotoga</taxon>
    </lineage>
</organism>
<keyword evidence="1 9" id="KW-0540">Nuclease</keyword>